<dbReference type="InterPro" id="IPR036259">
    <property type="entry name" value="MFS_trans_sf"/>
</dbReference>
<feature type="transmembrane region" description="Helical" evidence="2">
    <location>
        <begin position="251"/>
        <end position="271"/>
    </location>
</feature>
<protein>
    <submittedName>
        <fullName evidence="3">Monocarboxylate transporter 10</fullName>
    </submittedName>
</protein>
<organism evidence="3 4">
    <name type="scientific">Araneus ventricosus</name>
    <name type="common">Orbweaver spider</name>
    <name type="synonym">Epeira ventricosa</name>
    <dbReference type="NCBI Taxonomy" id="182803"/>
    <lineage>
        <taxon>Eukaryota</taxon>
        <taxon>Metazoa</taxon>
        <taxon>Ecdysozoa</taxon>
        <taxon>Arthropoda</taxon>
        <taxon>Chelicerata</taxon>
        <taxon>Arachnida</taxon>
        <taxon>Araneae</taxon>
        <taxon>Araneomorphae</taxon>
        <taxon>Entelegynae</taxon>
        <taxon>Araneoidea</taxon>
        <taxon>Araneidae</taxon>
        <taxon>Araneus</taxon>
    </lineage>
</organism>
<evidence type="ECO:0000313" key="3">
    <source>
        <dbReference type="EMBL" id="GBL94222.1"/>
    </source>
</evidence>
<dbReference type="GO" id="GO:0022857">
    <property type="term" value="F:transmembrane transporter activity"/>
    <property type="evidence" value="ECO:0007669"/>
    <property type="project" value="InterPro"/>
</dbReference>
<dbReference type="EMBL" id="BGPR01000100">
    <property type="protein sequence ID" value="GBL94222.1"/>
    <property type="molecule type" value="Genomic_DNA"/>
</dbReference>
<feature type="transmembrane region" description="Helical" evidence="2">
    <location>
        <begin position="190"/>
        <end position="208"/>
    </location>
</feature>
<feature type="transmembrane region" description="Helical" evidence="2">
    <location>
        <begin position="416"/>
        <end position="435"/>
    </location>
</feature>
<sequence>MPPVGRGGRPDSPPNGHRGEVGMTNRPYRHYRSHSLPTTDPRSPHYSSYWHHSPRRPRNFLPQSPSLASVPQLDEVRSSPQNTVREDRRQKTDITGLNLLLNEPKAITINQNYYPEGGWGWVVLVCALIFDVILSTLHLSAGFLIVEIRNQFLKGEESLQPVAAASVFLGVSQLLSPIVVALCKKKSTRLLAIFGAIVTSLGCLFTSFATQLHQVYLSYGIFIGSGNSLARETSSIMIGQYFKKRRQQVEMVSLIGYGFGVATMPLLFSYWVRLVGWRRGLQILAGIQCIVSLIAILFRPASLYHPQRRAILHIKSMQKRTKGKDKSYVVDKRPFIDFSVLNSRTLQIYIIGSGITAFGVSAPFIFLVEEMLKDHLSFKSIYMVNIYLGLACSAGSAAFGFIVIQNSAQCMIAKQYLCQGALFILSVWLLAYPTLSGYYGYVLFAVIYGLFYGGYIYTLKLCIFDKVRARNFSRAWSFLLWTQAIPNVIGLPTIYYLNEVLGSKRGYYLSSAVVFLGSLFLFLIDVHKYQAQKKKQIDIEANEEVLEDPVPRPESFHETLYEGAIPKNYGDLRKAHELTCISEEILVENYLEDYIDDCITSCNKEEKYVMLSEFENNLYKTDESLDRDGASCSQDDSVGHAEMQCCNKCAREYAASEHTGDSPRKGTKSEPKMDVIEELTLPV</sequence>
<feature type="transmembrane region" description="Helical" evidence="2">
    <location>
        <begin position="214"/>
        <end position="230"/>
    </location>
</feature>
<evidence type="ECO:0000313" key="4">
    <source>
        <dbReference type="Proteomes" id="UP000499080"/>
    </source>
</evidence>
<feature type="transmembrane region" description="Helical" evidence="2">
    <location>
        <begin position="119"/>
        <end position="146"/>
    </location>
</feature>
<reference evidence="3 4" key="1">
    <citation type="journal article" date="2019" name="Sci. Rep.">
        <title>Orb-weaving spider Araneus ventricosus genome elucidates the spidroin gene catalogue.</title>
        <authorList>
            <person name="Kono N."/>
            <person name="Nakamura H."/>
            <person name="Ohtoshi R."/>
            <person name="Moran D.A.P."/>
            <person name="Shinohara A."/>
            <person name="Yoshida Y."/>
            <person name="Fujiwara M."/>
            <person name="Mori M."/>
            <person name="Tomita M."/>
            <person name="Arakawa K."/>
        </authorList>
    </citation>
    <scope>NUCLEOTIDE SEQUENCE [LARGE SCALE GENOMIC DNA]</scope>
</reference>
<evidence type="ECO:0000256" key="1">
    <source>
        <dbReference type="SAM" id="MobiDB-lite"/>
    </source>
</evidence>
<dbReference type="InterPro" id="IPR011701">
    <property type="entry name" value="MFS"/>
</dbReference>
<keyword evidence="2" id="KW-0812">Transmembrane</keyword>
<feature type="transmembrane region" description="Helical" evidence="2">
    <location>
        <begin position="380"/>
        <end position="404"/>
    </location>
</feature>
<dbReference type="Pfam" id="PF07690">
    <property type="entry name" value="MFS_1"/>
    <property type="match status" value="1"/>
</dbReference>
<dbReference type="PANTHER" id="PTHR11360">
    <property type="entry name" value="MONOCARBOXYLATE TRANSPORTER"/>
    <property type="match status" value="1"/>
</dbReference>
<dbReference type="Gene3D" id="1.20.1250.20">
    <property type="entry name" value="MFS general substrate transporter like domains"/>
    <property type="match status" value="1"/>
</dbReference>
<comment type="caution">
    <text evidence="3">The sequence shown here is derived from an EMBL/GenBank/DDBJ whole genome shotgun (WGS) entry which is preliminary data.</text>
</comment>
<dbReference type="OrthoDB" id="6499973at2759"/>
<dbReference type="SUPFAM" id="SSF103473">
    <property type="entry name" value="MFS general substrate transporter"/>
    <property type="match status" value="1"/>
</dbReference>
<feature type="transmembrane region" description="Helical" evidence="2">
    <location>
        <begin position="283"/>
        <end position="301"/>
    </location>
</feature>
<accession>A0A4Y2BPS6</accession>
<keyword evidence="2" id="KW-1133">Transmembrane helix</keyword>
<dbReference type="InterPro" id="IPR050327">
    <property type="entry name" value="Proton-linked_MCT"/>
</dbReference>
<feature type="region of interest" description="Disordered" evidence="1">
    <location>
        <begin position="655"/>
        <end position="683"/>
    </location>
</feature>
<gene>
    <name evidence="3" type="primary">slc16a10_0</name>
    <name evidence="3" type="ORF">AVEN_163536_1</name>
</gene>
<dbReference type="PANTHER" id="PTHR11360:SF251">
    <property type="entry name" value="MAJOR FACILITATOR SUPERFAMILY (MFS) PROFILE DOMAIN-CONTAINING PROTEIN"/>
    <property type="match status" value="1"/>
</dbReference>
<keyword evidence="4" id="KW-1185">Reference proteome</keyword>
<proteinExistence type="predicted"/>
<dbReference type="AlphaFoldDB" id="A0A4Y2BPS6"/>
<feature type="transmembrane region" description="Helical" evidence="2">
    <location>
        <begin position="507"/>
        <end position="526"/>
    </location>
</feature>
<name>A0A4Y2BPS6_ARAVE</name>
<dbReference type="Proteomes" id="UP000499080">
    <property type="component" value="Unassembled WGS sequence"/>
</dbReference>
<feature type="transmembrane region" description="Helical" evidence="2">
    <location>
        <begin position="348"/>
        <end position="368"/>
    </location>
</feature>
<feature type="region of interest" description="Disordered" evidence="1">
    <location>
        <begin position="1"/>
        <end position="89"/>
    </location>
</feature>
<feature type="transmembrane region" description="Helical" evidence="2">
    <location>
        <begin position="475"/>
        <end position="495"/>
    </location>
</feature>
<keyword evidence="2" id="KW-0472">Membrane</keyword>
<feature type="transmembrane region" description="Helical" evidence="2">
    <location>
        <begin position="441"/>
        <end position="463"/>
    </location>
</feature>
<feature type="compositionally biased region" description="Basic and acidic residues" evidence="1">
    <location>
        <begin position="655"/>
        <end position="675"/>
    </location>
</feature>
<feature type="transmembrane region" description="Helical" evidence="2">
    <location>
        <begin position="158"/>
        <end position="183"/>
    </location>
</feature>
<evidence type="ECO:0000256" key="2">
    <source>
        <dbReference type="SAM" id="Phobius"/>
    </source>
</evidence>